<evidence type="ECO:0000313" key="5">
    <source>
        <dbReference type="Proteomes" id="UP000321947"/>
    </source>
</evidence>
<dbReference type="EMBL" id="SSTE01018486">
    <property type="protein sequence ID" value="KAA0039087.1"/>
    <property type="molecule type" value="Genomic_DNA"/>
</dbReference>
<evidence type="ECO:0000313" key="2">
    <source>
        <dbReference type="EMBL" id="KAA0039087.1"/>
    </source>
</evidence>
<evidence type="ECO:0000313" key="4">
    <source>
        <dbReference type="Proteomes" id="UP000321393"/>
    </source>
</evidence>
<evidence type="ECO:0000259" key="1">
    <source>
        <dbReference type="Pfam" id="PF24626"/>
    </source>
</evidence>
<dbReference type="OrthoDB" id="1711729at2759"/>
<organism evidence="3 5">
    <name type="scientific">Cucumis melo var. makuwa</name>
    <name type="common">Oriental melon</name>
    <dbReference type="NCBI Taxonomy" id="1194695"/>
    <lineage>
        <taxon>Eukaryota</taxon>
        <taxon>Viridiplantae</taxon>
        <taxon>Streptophyta</taxon>
        <taxon>Embryophyta</taxon>
        <taxon>Tracheophyta</taxon>
        <taxon>Spermatophyta</taxon>
        <taxon>Magnoliopsida</taxon>
        <taxon>eudicotyledons</taxon>
        <taxon>Gunneridae</taxon>
        <taxon>Pentapetalae</taxon>
        <taxon>rosids</taxon>
        <taxon>fabids</taxon>
        <taxon>Cucurbitales</taxon>
        <taxon>Cucurbitaceae</taxon>
        <taxon>Benincaseae</taxon>
        <taxon>Cucumis</taxon>
    </lineage>
</organism>
<dbReference type="Pfam" id="PF24626">
    <property type="entry name" value="SH3_Tf2-1"/>
    <property type="match status" value="1"/>
</dbReference>
<gene>
    <name evidence="3" type="ORF">E5676_scaffold2047G00060</name>
    <name evidence="2" type="ORF">E6C27_scaffold84G001850</name>
</gene>
<name>A0A5D3CWR3_CUCMM</name>
<protein>
    <recommendedName>
        <fullName evidence="1">Tf2-1-like SH3-like domain-containing protein</fullName>
    </recommendedName>
</protein>
<dbReference type="AlphaFoldDB" id="A0A5D3CWR3"/>
<evidence type="ECO:0000313" key="3">
    <source>
        <dbReference type="EMBL" id="TYK14876.1"/>
    </source>
</evidence>
<dbReference type="Proteomes" id="UP000321947">
    <property type="component" value="Unassembled WGS sequence"/>
</dbReference>
<feature type="domain" description="Tf2-1-like SH3-like" evidence="1">
    <location>
        <begin position="12"/>
        <end position="59"/>
    </location>
</feature>
<proteinExistence type="predicted"/>
<accession>A0A5D3CWR3</accession>
<dbReference type="InterPro" id="IPR056924">
    <property type="entry name" value="SH3_Tf2-1"/>
</dbReference>
<sequence length="110" mass="12492">MAYLRCERYPLSSYSKLKPRKIGPYKILRKIDANAYVLDLLPLIYTSSTFNVSDLTMYHLPDAAPTIEESEDEKFGMKSDHTDSLIGNIVTTDVDQTNLFPVAMLNNEVD</sequence>
<reference evidence="4 5" key="1">
    <citation type="submission" date="2019-08" db="EMBL/GenBank/DDBJ databases">
        <title>Draft genome sequences of two oriental melons (Cucumis melo L. var makuwa).</title>
        <authorList>
            <person name="Kwon S.-Y."/>
        </authorList>
    </citation>
    <scope>NUCLEOTIDE SEQUENCE [LARGE SCALE GENOMIC DNA]</scope>
    <source>
        <strain evidence="5">cv. Chang Bougi</strain>
        <strain evidence="4">cv. SW 3</strain>
        <tissue evidence="3">Leaf</tissue>
    </source>
</reference>
<dbReference type="EMBL" id="SSTD01008812">
    <property type="protein sequence ID" value="TYK14876.1"/>
    <property type="molecule type" value="Genomic_DNA"/>
</dbReference>
<dbReference type="Proteomes" id="UP000321393">
    <property type="component" value="Unassembled WGS sequence"/>
</dbReference>
<comment type="caution">
    <text evidence="3">The sequence shown here is derived from an EMBL/GenBank/DDBJ whole genome shotgun (WGS) entry which is preliminary data.</text>
</comment>